<evidence type="ECO:0000259" key="2">
    <source>
        <dbReference type="SMART" id="SM00331"/>
    </source>
</evidence>
<feature type="domain" description="PPM-type phosphatase" evidence="2">
    <location>
        <begin position="9"/>
        <end position="232"/>
    </location>
</feature>
<evidence type="ECO:0000313" key="4">
    <source>
        <dbReference type="Proteomes" id="UP000245959"/>
    </source>
</evidence>
<comment type="caution">
    <text evidence="3">The sequence shown here is derived from an EMBL/GenBank/DDBJ whole genome shotgun (WGS) entry which is preliminary data.</text>
</comment>
<dbReference type="GeneID" id="78296901"/>
<evidence type="ECO:0000313" key="3">
    <source>
        <dbReference type="EMBL" id="PVY35630.1"/>
    </source>
</evidence>
<dbReference type="SUPFAM" id="SSF81606">
    <property type="entry name" value="PP2C-like"/>
    <property type="match status" value="1"/>
</dbReference>
<gene>
    <name evidence="3" type="ORF">C8D82_1392</name>
</gene>
<dbReference type="GO" id="GO:0016791">
    <property type="term" value="F:phosphatase activity"/>
    <property type="evidence" value="ECO:0007669"/>
    <property type="project" value="TreeGrafter"/>
</dbReference>
<dbReference type="InterPro" id="IPR036457">
    <property type="entry name" value="PPM-type-like_dom_sf"/>
</dbReference>
<dbReference type="InterPro" id="IPR001932">
    <property type="entry name" value="PPM-type_phosphatase-like_dom"/>
</dbReference>
<dbReference type="RefSeq" id="WP_116885631.1">
    <property type="nucleotide sequence ID" value="NZ_CABMMC010000031.1"/>
</dbReference>
<dbReference type="InterPro" id="IPR052016">
    <property type="entry name" value="Bact_Sigma-Reg"/>
</dbReference>
<proteinExistence type="predicted"/>
<name>A0A2U1AGU4_9BACT</name>
<dbReference type="Proteomes" id="UP000245959">
    <property type="component" value="Unassembled WGS sequence"/>
</dbReference>
<protein>
    <submittedName>
        <fullName evidence="3">Stage II sporulation protein E</fullName>
    </submittedName>
</protein>
<organism evidence="3 4">
    <name type="scientific">Victivallis vadensis</name>
    <dbReference type="NCBI Taxonomy" id="172901"/>
    <lineage>
        <taxon>Bacteria</taxon>
        <taxon>Pseudomonadati</taxon>
        <taxon>Lentisphaerota</taxon>
        <taxon>Lentisphaeria</taxon>
        <taxon>Victivallales</taxon>
        <taxon>Victivallaceae</taxon>
        <taxon>Victivallis</taxon>
    </lineage>
</organism>
<sequence>MNLTTGNLFIDTGFSQCCHFQEKACGDAVAFKRIPAEERLLAVLADGLGHGVKANILALMTTTMALRFSAEDREIVHSAEIIMDALPVCQVRQISYATFTIVDTRLGGVTRIVEMGNPEFLLLRHGRPFPVEGREFSSPKYRERAMTAYTFQAQAEDRVLFFSDGVTQAGLGTPRFPLGWRGSGVEEYAAEQVAAQPDICAQELSERILREAVAHEPGQRPADDISCACLYFRKPRRMLLFTGPPFDQARDAECARTFREFEGTKVISGGTSAEIISRELGRPLTIDLDTVSGDLPPLSRMPGADLVTEGIFTLTRAARYLENNEFSKLDPAGRLVELMRRNDIIEFLVGTRINEAHQDPNLPVDLELRRNIIKRLGAVLSDRYMKEVRIHFV</sequence>
<keyword evidence="4" id="KW-1185">Reference proteome</keyword>
<dbReference type="SMART" id="SM00331">
    <property type="entry name" value="PP2C_SIG"/>
    <property type="match status" value="1"/>
</dbReference>
<dbReference type="OrthoDB" id="1090916at2"/>
<dbReference type="PANTHER" id="PTHR43156">
    <property type="entry name" value="STAGE II SPORULATION PROTEIN E-RELATED"/>
    <property type="match status" value="1"/>
</dbReference>
<dbReference type="EMBL" id="QEKH01000039">
    <property type="protein sequence ID" value="PVY35630.1"/>
    <property type="molecule type" value="Genomic_DNA"/>
</dbReference>
<accession>A0A2U1AGU4</accession>
<dbReference type="Gene3D" id="3.60.40.10">
    <property type="entry name" value="PPM-type phosphatase domain"/>
    <property type="match status" value="1"/>
</dbReference>
<evidence type="ECO:0000256" key="1">
    <source>
        <dbReference type="ARBA" id="ARBA00022801"/>
    </source>
</evidence>
<keyword evidence="1" id="KW-0378">Hydrolase</keyword>
<dbReference type="Pfam" id="PF07228">
    <property type="entry name" value="SpoIIE"/>
    <property type="match status" value="1"/>
</dbReference>
<dbReference type="PANTHER" id="PTHR43156:SF2">
    <property type="entry name" value="STAGE II SPORULATION PROTEIN E"/>
    <property type="match status" value="1"/>
</dbReference>
<dbReference type="AlphaFoldDB" id="A0A2U1AGU4"/>
<reference evidence="3 4" key="1">
    <citation type="submission" date="2018-04" db="EMBL/GenBank/DDBJ databases">
        <title>Genomic Encyclopedia of Type Strains, Phase IV (KMG-IV): sequencing the most valuable type-strain genomes for metagenomic binning, comparative biology and taxonomic classification.</title>
        <authorList>
            <person name="Goeker M."/>
        </authorList>
    </citation>
    <scope>NUCLEOTIDE SEQUENCE [LARGE SCALE GENOMIC DNA]</scope>
    <source>
        <strain evidence="3 4">DSM 14823</strain>
    </source>
</reference>